<feature type="compositionally biased region" description="Basic and acidic residues" evidence="5">
    <location>
        <begin position="45"/>
        <end position="57"/>
    </location>
</feature>
<dbReference type="Pfam" id="PF00581">
    <property type="entry name" value="Rhodanese"/>
    <property type="match status" value="1"/>
</dbReference>
<dbReference type="PROSITE" id="PS50206">
    <property type="entry name" value="RHODANESE_3"/>
    <property type="match status" value="1"/>
</dbReference>
<evidence type="ECO:0000256" key="1">
    <source>
        <dbReference type="ARBA" id="ARBA00008601"/>
    </source>
</evidence>
<dbReference type="SUPFAM" id="SSF52799">
    <property type="entry name" value="(Phosphotyrosine protein) phosphatases II"/>
    <property type="match status" value="1"/>
</dbReference>
<dbReference type="PROSITE" id="PS50054">
    <property type="entry name" value="TYR_PHOSPHATASE_DUAL"/>
    <property type="match status" value="1"/>
</dbReference>
<feature type="region of interest" description="Disordered" evidence="5">
    <location>
        <begin position="1"/>
        <end position="61"/>
    </location>
</feature>
<evidence type="ECO:0000256" key="4">
    <source>
        <dbReference type="ARBA" id="ARBA00022912"/>
    </source>
</evidence>
<sequence length="419" mass="46891">MGQQLSHHGHSQKKHDKADPDSRRLAKSSNDSHSVMAVSLCEESSDVKDAAVENEKGKRQKLQLSPNLMGISQTEGPSAIHKVFSRQSSVKVAPDMATPTTSTTDDFLEMGKGSHMLLFGGIAKPVPCEECEDDVGLISVMRLYNGMNDGQLSPYKFDPSLMLIVDTRLVEDFNQLHIITSYHADVIEQEQNLLLLETYDMIILYDAQGLPQNYEDSILGSTFQKMKKQNPNTFALEGGFDAFQNKHPYLCSSKDVSSEIIRQNLIGNYPSAVLEDQLYLGGADQAGSAQVLQDLMITHILNITEESFIHADNSLKCMNISVLDDYEADLLNELPKAIIFINKALKEGGRLLVHCKLGVSRSSTVVLAYLMYSRHWTLMDALGFLRKRRPIVQPNSHFMEQLQQYEEMLFGERISDVPC</sequence>
<evidence type="ECO:0000256" key="5">
    <source>
        <dbReference type="SAM" id="MobiDB-lite"/>
    </source>
</evidence>
<protein>
    <recommendedName>
        <fullName evidence="2">protein-tyrosine-phosphatase</fullName>
        <ecNumber evidence="2">3.1.3.48</ecNumber>
    </recommendedName>
</protein>
<comment type="similarity">
    <text evidence="1">Belongs to the protein-tyrosine phosphatase family. Non-receptor class dual specificity subfamily.</text>
</comment>
<organism evidence="9 10">
    <name type="scientific">Paralvinella palmiformis</name>
    <dbReference type="NCBI Taxonomy" id="53620"/>
    <lineage>
        <taxon>Eukaryota</taxon>
        <taxon>Metazoa</taxon>
        <taxon>Spiralia</taxon>
        <taxon>Lophotrochozoa</taxon>
        <taxon>Annelida</taxon>
        <taxon>Polychaeta</taxon>
        <taxon>Sedentaria</taxon>
        <taxon>Canalipalpata</taxon>
        <taxon>Terebellida</taxon>
        <taxon>Terebelliformia</taxon>
        <taxon>Alvinellidae</taxon>
        <taxon>Paralvinella</taxon>
    </lineage>
</organism>
<evidence type="ECO:0000256" key="2">
    <source>
        <dbReference type="ARBA" id="ARBA00013064"/>
    </source>
</evidence>
<dbReference type="Gene3D" id="3.90.190.10">
    <property type="entry name" value="Protein tyrosine phosphatase superfamily"/>
    <property type="match status" value="1"/>
</dbReference>
<accession>A0AAD9N0X9</accession>
<proteinExistence type="inferred from homology"/>
<feature type="domain" description="Tyrosine specific protein phosphatases" evidence="7">
    <location>
        <begin position="332"/>
        <end position="390"/>
    </location>
</feature>
<dbReference type="PROSITE" id="PS00383">
    <property type="entry name" value="TYR_PHOSPHATASE_1"/>
    <property type="match status" value="1"/>
</dbReference>
<feature type="domain" description="Tyrosine-protein phosphatase" evidence="6">
    <location>
        <begin position="269"/>
        <end position="411"/>
    </location>
</feature>
<dbReference type="InterPro" id="IPR000340">
    <property type="entry name" value="Dual-sp_phosphatase_cat-dom"/>
</dbReference>
<feature type="domain" description="Rhodanese" evidence="8">
    <location>
        <begin position="163"/>
        <end position="252"/>
    </location>
</feature>
<evidence type="ECO:0000259" key="8">
    <source>
        <dbReference type="PROSITE" id="PS50206"/>
    </source>
</evidence>
<dbReference type="SMART" id="SM00195">
    <property type="entry name" value="DSPc"/>
    <property type="match status" value="1"/>
</dbReference>
<dbReference type="InterPro" id="IPR001763">
    <property type="entry name" value="Rhodanese-like_dom"/>
</dbReference>
<evidence type="ECO:0000313" key="9">
    <source>
        <dbReference type="EMBL" id="KAK2151403.1"/>
    </source>
</evidence>
<dbReference type="SUPFAM" id="SSF52821">
    <property type="entry name" value="Rhodanese/Cell cycle control phosphatase"/>
    <property type="match status" value="1"/>
</dbReference>
<evidence type="ECO:0000313" key="10">
    <source>
        <dbReference type="Proteomes" id="UP001208570"/>
    </source>
</evidence>
<dbReference type="Pfam" id="PF00782">
    <property type="entry name" value="DSPc"/>
    <property type="match status" value="1"/>
</dbReference>
<dbReference type="InterPro" id="IPR016130">
    <property type="entry name" value="Tyr_Pase_AS"/>
</dbReference>
<dbReference type="PANTHER" id="PTHR10159:SF529">
    <property type="entry name" value="TYROSINE-PROTEIN PHOSPHATASE DOMAIN-CONTAINING PROTEIN"/>
    <property type="match status" value="1"/>
</dbReference>
<evidence type="ECO:0000259" key="6">
    <source>
        <dbReference type="PROSITE" id="PS50054"/>
    </source>
</evidence>
<dbReference type="InterPro" id="IPR020422">
    <property type="entry name" value="TYR_PHOSPHATASE_DUAL_dom"/>
</dbReference>
<dbReference type="PROSITE" id="PS50056">
    <property type="entry name" value="TYR_PHOSPHATASE_2"/>
    <property type="match status" value="1"/>
</dbReference>
<dbReference type="GO" id="GO:0004725">
    <property type="term" value="F:protein tyrosine phosphatase activity"/>
    <property type="evidence" value="ECO:0007669"/>
    <property type="project" value="UniProtKB-EC"/>
</dbReference>
<dbReference type="InterPro" id="IPR000387">
    <property type="entry name" value="Tyr_Pase_dom"/>
</dbReference>
<dbReference type="PANTHER" id="PTHR10159">
    <property type="entry name" value="DUAL SPECIFICITY PROTEIN PHOSPHATASE"/>
    <property type="match status" value="1"/>
</dbReference>
<evidence type="ECO:0000259" key="7">
    <source>
        <dbReference type="PROSITE" id="PS50056"/>
    </source>
</evidence>
<dbReference type="Proteomes" id="UP001208570">
    <property type="component" value="Unassembled WGS sequence"/>
</dbReference>
<dbReference type="EC" id="3.1.3.48" evidence="2"/>
<dbReference type="EMBL" id="JAODUP010000364">
    <property type="protein sequence ID" value="KAK2151403.1"/>
    <property type="molecule type" value="Genomic_DNA"/>
</dbReference>
<dbReference type="CDD" id="cd14498">
    <property type="entry name" value="DSP"/>
    <property type="match status" value="1"/>
</dbReference>
<dbReference type="InterPro" id="IPR029021">
    <property type="entry name" value="Prot-tyrosine_phosphatase-like"/>
</dbReference>
<gene>
    <name evidence="9" type="ORF">LSH36_364g01048</name>
</gene>
<keyword evidence="3" id="KW-0378">Hydrolase</keyword>
<dbReference type="AlphaFoldDB" id="A0AAD9N0X9"/>
<dbReference type="GO" id="GO:0043409">
    <property type="term" value="P:negative regulation of MAPK cascade"/>
    <property type="evidence" value="ECO:0007669"/>
    <property type="project" value="TreeGrafter"/>
</dbReference>
<dbReference type="InterPro" id="IPR036873">
    <property type="entry name" value="Rhodanese-like_dom_sf"/>
</dbReference>
<reference evidence="9" key="1">
    <citation type="journal article" date="2023" name="Mol. Biol. Evol.">
        <title>Third-Generation Sequencing Reveals the Adaptive Role of the Epigenome in Three Deep-Sea Polychaetes.</title>
        <authorList>
            <person name="Perez M."/>
            <person name="Aroh O."/>
            <person name="Sun Y."/>
            <person name="Lan Y."/>
            <person name="Juniper S.K."/>
            <person name="Young C.R."/>
            <person name="Angers B."/>
            <person name="Qian P.Y."/>
        </authorList>
    </citation>
    <scope>NUCLEOTIDE SEQUENCE</scope>
    <source>
        <strain evidence="9">P08H-3</strain>
    </source>
</reference>
<dbReference type="GO" id="GO:0005737">
    <property type="term" value="C:cytoplasm"/>
    <property type="evidence" value="ECO:0007669"/>
    <property type="project" value="TreeGrafter"/>
</dbReference>
<comment type="caution">
    <text evidence="9">The sequence shown here is derived from an EMBL/GenBank/DDBJ whole genome shotgun (WGS) entry which is preliminary data.</text>
</comment>
<evidence type="ECO:0000256" key="3">
    <source>
        <dbReference type="ARBA" id="ARBA00022801"/>
    </source>
</evidence>
<keyword evidence="10" id="KW-1185">Reference proteome</keyword>
<name>A0AAD9N0X9_9ANNE</name>
<dbReference type="Gene3D" id="3.40.250.10">
    <property type="entry name" value="Rhodanese-like domain"/>
    <property type="match status" value="1"/>
</dbReference>
<keyword evidence="4" id="KW-0904">Protein phosphatase</keyword>